<organism evidence="2">
    <name type="scientific">Spongospora subterranea</name>
    <dbReference type="NCBI Taxonomy" id="70186"/>
    <lineage>
        <taxon>Eukaryota</taxon>
        <taxon>Sar</taxon>
        <taxon>Rhizaria</taxon>
        <taxon>Endomyxa</taxon>
        <taxon>Phytomyxea</taxon>
        <taxon>Plasmodiophorida</taxon>
        <taxon>Plasmodiophoridae</taxon>
        <taxon>Spongospora</taxon>
    </lineage>
</organism>
<protein>
    <submittedName>
        <fullName evidence="2">Uncharacterized protein</fullName>
    </submittedName>
</protein>
<name>A0A0H5RC88_9EUKA</name>
<feature type="region of interest" description="Disordered" evidence="1">
    <location>
        <begin position="1"/>
        <end position="26"/>
    </location>
</feature>
<sequence length="215" mass="24702">MTRAATSDRGLQVGTQTQSPDARPYDTIGQHRYRQYEELEFHGGFVVLRDGDRAGGGVPNGGGRQYLLPLQLQIRQGLEIPQRSSCAASIGRRHRDLTFWRHPGPRVRNLTDRQIQFLERRDLHVELPDRHHVPGDQSIRLATARRQRLWVQHVREGRRERVRIRSRPDDLGAARAIRSVVHAEIVVVVFETHDVVVRFAPGVLRFDVRGARERA</sequence>
<proteinExistence type="predicted"/>
<dbReference type="AlphaFoldDB" id="A0A0H5RC88"/>
<reference evidence="2" key="1">
    <citation type="submission" date="2015-04" db="EMBL/GenBank/DDBJ databases">
        <title>The genome sequence of the plant pathogenic Rhizarian Plasmodiophora brassicae reveals insights in its biotrophic life cycle and the origin of chitin synthesis.</title>
        <authorList>
            <person name="Schwelm A."/>
            <person name="Fogelqvist J."/>
            <person name="Knaust A."/>
            <person name="Julke S."/>
            <person name="Lilja T."/>
            <person name="Dhandapani V."/>
            <person name="Bonilla-Rosso G."/>
            <person name="Karlsson M."/>
            <person name="Shevchenko A."/>
            <person name="Choi S.R."/>
            <person name="Kim H.G."/>
            <person name="Park J.Y."/>
            <person name="Lim Y.P."/>
            <person name="Ludwig-Muller J."/>
            <person name="Dixelius C."/>
        </authorList>
    </citation>
    <scope>NUCLEOTIDE SEQUENCE</scope>
    <source>
        <tissue evidence="2">Potato root galls</tissue>
    </source>
</reference>
<evidence type="ECO:0000256" key="1">
    <source>
        <dbReference type="SAM" id="MobiDB-lite"/>
    </source>
</evidence>
<evidence type="ECO:0000313" key="2">
    <source>
        <dbReference type="EMBL" id="CRZ11840.1"/>
    </source>
</evidence>
<dbReference type="EMBL" id="HACM01011398">
    <property type="protein sequence ID" value="CRZ11840.1"/>
    <property type="molecule type" value="Transcribed_RNA"/>
</dbReference>
<accession>A0A0H5RC88</accession>